<dbReference type="SUPFAM" id="SSF52540">
    <property type="entry name" value="P-loop containing nucleoside triphosphate hydrolases"/>
    <property type="match status" value="1"/>
</dbReference>
<organism evidence="1 2">
    <name type="scientific">Candidatus Magnetoglobus multicellularis str. Araruama</name>
    <dbReference type="NCBI Taxonomy" id="890399"/>
    <lineage>
        <taxon>Bacteria</taxon>
        <taxon>Pseudomonadati</taxon>
        <taxon>Thermodesulfobacteriota</taxon>
        <taxon>Desulfobacteria</taxon>
        <taxon>Desulfobacterales</taxon>
        <taxon>Desulfobacteraceae</taxon>
        <taxon>Candidatus Magnetoglobus</taxon>
    </lineage>
</organism>
<sequence length="457" mass="53772">MIQAAKKENLEYLIPHIENFEYSDNRGDIDLLWDLAREAPRFIAEYKNDRVLQMIDEFQFINRYIYWDQYKEKRIPKLAGSYLHTAEYKNAPLLVSGSWVGWLMDDLSKMLPGRFTFFDFGNMPRSEAIEMVFNYSEVLKIPISYESACIMADITEGNPFYISALFYSEYQTKDFSSEQGVLDVLDFETLNKRGDIRETWLEYILSSIERINDTNGKKIILYLCQHKDKMIPRDQIATALNLKMKNGELEKRLKAFVMSDIIEQGTSDFRYQAVSDNIFEKVFRGIYQEEIDGFDPKKIKNEYQQLYRKLQGKFNKYKGEFSEYVIINCLRHRAYKQNELYLSFINNFPDDFCFVNYESIWSYSASPVHKKDLQVDIFAKAGGDDYSLIGEVKNRKAKFSVKEAKIFLAKALEVKQLENVNKALFFVFSAGGFFQNTIQFLQRNNIAWSDDKKFLEI</sequence>
<comment type="caution">
    <text evidence="1">The sequence shown here is derived from an EMBL/GenBank/DDBJ whole genome shotgun (WGS) entry which is preliminary data.</text>
</comment>
<dbReference type="EMBL" id="ATBP01000812">
    <property type="protein sequence ID" value="ETR68862.1"/>
    <property type="molecule type" value="Genomic_DNA"/>
</dbReference>
<evidence type="ECO:0000313" key="1">
    <source>
        <dbReference type="EMBL" id="ETR68862.1"/>
    </source>
</evidence>
<name>A0A1V1P1W1_9BACT</name>
<reference evidence="2" key="1">
    <citation type="submission" date="2012-11" db="EMBL/GenBank/DDBJ databases">
        <authorList>
            <person name="Lucero-Rivera Y.E."/>
            <person name="Tovar-Ramirez D."/>
        </authorList>
    </citation>
    <scope>NUCLEOTIDE SEQUENCE [LARGE SCALE GENOMIC DNA]</scope>
    <source>
        <strain evidence="2">Araruama</strain>
    </source>
</reference>
<protein>
    <recommendedName>
        <fullName evidence="3">ATPase</fullName>
    </recommendedName>
</protein>
<dbReference type="AlphaFoldDB" id="A0A1V1P1W1"/>
<accession>A0A1V1P1W1</accession>
<evidence type="ECO:0008006" key="3">
    <source>
        <dbReference type="Google" id="ProtNLM"/>
    </source>
</evidence>
<dbReference type="InterPro" id="IPR027417">
    <property type="entry name" value="P-loop_NTPase"/>
</dbReference>
<proteinExistence type="predicted"/>
<dbReference type="Proteomes" id="UP000189670">
    <property type="component" value="Unassembled WGS sequence"/>
</dbReference>
<evidence type="ECO:0000313" key="2">
    <source>
        <dbReference type="Proteomes" id="UP000189670"/>
    </source>
</evidence>
<gene>
    <name evidence="1" type="ORF">OMM_10102</name>
</gene>